<dbReference type="GO" id="GO:0005856">
    <property type="term" value="C:cytoskeleton"/>
    <property type="evidence" value="ECO:0007669"/>
    <property type="project" value="UniProtKB-SubCell"/>
</dbReference>
<keyword evidence="6" id="KW-0206">Cytoskeleton</keyword>
<protein>
    <recommendedName>
        <fullName evidence="14">AAA+ ATPase domain-containing protein</fullName>
    </recommendedName>
</protein>
<dbReference type="InterPro" id="IPR032675">
    <property type="entry name" value="LRR_dom_sf"/>
</dbReference>
<dbReference type="Gene3D" id="3.80.10.10">
    <property type="entry name" value="Ribonuclease Inhibitor"/>
    <property type="match status" value="1"/>
</dbReference>
<feature type="region of interest" description="Disordered" evidence="9">
    <location>
        <begin position="186"/>
        <end position="263"/>
    </location>
</feature>
<dbReference type="Gene3D" id="1.10.8.60">
    <property type="match status" value="1"/>
</dbReference>
<evidence type="ECO:0000256" key="4">
    <source>
        <dbReference type="ARBA" id="ARBA00022741"/>
    </source>
</evidence>
<evidence type="ECO:0000256" key="9">
    <source>
        <dbReference type="SAM" id="MobiDB-lite"/>
    </source>
</evidence>
<dbReference type="eggNOG" id="KOG0745">
    <property type="taxonomic scope" value="Eukaryota"/>
</dbReference>
<evidence type="ECO:0000259" key="11">
    <source>
        <dbReference type="SMART" id="SM01086"/>
    </source>
</evidence>
<dbReference type="SMART" id="SM00382">
    <property type="entry name" value="AAA"/>
    <property type="match status" value="1"/>
</dbReference>
<dbReference type="InterPro" id="IPR050052">
    <property type="entry name" value="ATP-dep_Clp_protease_ClpX"/>
</dbReference>
<keyword evidence="5" id="KW-0067">ATP-binding</keyword>
<dbReference type="PANTHER" id="PTHR48102">
    <property type="entry name" value="ATP-DEPENDENT CLP PROTEASE ATP-BINDING SUBUNIT CLPX-LIKE, MITOCHONDRIAL-RELATED"/>
    <property type="match status" value="1"/>
</dbReference>
<dbReference type="InterPro" id="IPR019489">
    <property type="entry name" value="Clp_ATPase_C"/>
</dbReference>
<dbReference type="OrthoDB" id="1721884at2759"/>
<dbReference type="InParanoid" id="F0YAY6"/>
<feature type="domain" description="AAA+ ATPase" evidence="10">
    <location>
        <begin position="376"/>
        <end position="492"/>
    </location>
</feature>
<dbReference type="GO" id="GO:0051603">
    <property type="term" value="P:proteolysis involved in protein catabolic process"/>
    <property type="evidence" value="ECO:0007669"/>
    <property type="project" value="TreeGrafter"/>
</dbReference>
<keyword evidence="13" id="KW-1185">Reference proteome</keyword>
<name>F0YAY6_AURAN</name>
<evidence type="ECO:0000256" key="7">
    <source>
        <dbReference type="ARBA" id="ARBA00023273"/>
    </source>
</evidence>
<dbReference type="KEGG" id="aaf:AURANDRAFT_64611"/>
<accession>F0YAY6</accession>
<evidence type="ECO:0000256" key="8">
    <source>
        <dbReference type="ARBA" id="ARBA00034777"/>
    </source>
</evidence>
<dbReference type="GeneID" id="20224920"/>
<evidence type="ECO:0000256" key="1">
    <source>
        <dbReference type="ARBA" id="ARBA00004138"/>
    </source>
</evidence>
<feature type="domain" description="Clp ATPase C-terminal" evidence="11">
    <location>
        <begin position="563"/>
        <end position="650"/>
    </location>
</feature>
<dbReference type="Pfam" id="PF07724">
    <property type="entry name" value="AAA_2"/>
    <property type="match status" value="1"/>
</dbReference>
<comment type="subcellular location">
    <subcellularLocation>
        <location evidence="1">Cell projection</location>
        <location evidence="1">Cilium</location>
    </subcellularLocation>
    <subcellularLocation>
        <location evidence="2">Cytoplasm</location>
        <location evidence="2">Cytoskeleton</location>
    </subcellularLocation>
</comment>
<dbReference type="GO" id="GO:0005929">
    <property type="term" value="C:cilium"/>
    <property type="evidence" value="ECO:0007669"/>
    <property type="project" value="UniProtKB-SubCell"/>
</dbReference>
<dbReference type="AlphaFoldDB" id="F0YAY6"/>
<evidence type="ECO:0000259" key="10">
    <source>
        <dbReference type="SMART" id="SM00382"/>
    </source>
</evidence>
<dbReference type="InterPro" id="IPR003593">
    <property type="entry name" value="AAA+_ATPase"/>
</dbReference>
<evidence type="ECO:0000313" key="13">
    <source>
        <dbReference type="Proteomes" id="UP000002729"/>
    </source>
</evidence>
<keyword evidence="7" id="KW-0966">Cell projection</keyword>
<organism evidence="13">
    <name type="scientific">Aureococcus anophagefferens</name>
    <name type="common">Harmful bloom alga</name>
    <dbReference type="NCBI Taxonomy" id="44056"/>
    <lineage>
        <taxon>Eukaryota</taxon>
        <taxon>Sar</taxon>
        <taxon>Stramenopiles</taxon>
        <taxon>Ochrophyta</taxon>
        <taxon>Pelagophyceae</taxon>
        <taxon>Pelagomonadales</taxon>
        <taxon>Pelagomonadaceae</taxon>
        <taxon>Aureococcus</taxon>
    </lineage>
</organism>
<keyword evidence="3" id="KW-0963">Cytoplasm</keyword>
<gene>
    <name evidence="12" type="ORF">AURANDRAFT_64611</name>
</gene>
<dbReference type="PANTHER" id="PTHR48102:SF7">
    <property type="entry name" value="ATP-DEPENDENT CLP PROTEASE ATP-BINDING SUBUNIT CLPX-LIKE, MITOCHONDRIAL"/>
    <property type="match status" value="1"/>
</dbReference>
<dbReference type="InterPro" id="IPR003959">
    <property type="entry name" value="ATPase_AAA_core"/>
</dbReference>
<evidence type="ECO:0000313" key="12">
    <source>
        <dbReference type="EMBL" id="EGB07535.1"/>
    </source>
</evidence>
<proteinExistence type="inferred from homology"/>
<sequence>MDCVDKLVSEVARNEIWREHIRKESAMSDKHLGTQTYRLNVSNLGKNIMAPKPTARQEDGGATVSAKTTEVVDQVMADLEKQTSPRPAERTSVPPTANGEIGWMLGYSKSMFRMRWKKDRGLCDVTRYADQSWRLGRNPFVKTTTTNASAMAIGAQKIPRLAPAMAAIATLPRALARRHARTLSLKDTSRFAPDNDGQYWPKTNSPEWLALQKRPSSGGPIGPRAPRDGGPIGPRAPRDGGNRSFFGIPADDAPPVRSPVEEGWLEQRRKARIEERAREQAAEARFDKIQTTNGATPPGSPSALARPHPLARPPPSPRVERMRGFRMTPAEIKRALDLEVVGQHAAKRAIAVAVAEHYGHARRCLEDPTRKDATWHKKNLLLLGPSGCGKTQLCRALAKVVDAAYVKADATKFSATGYVGRDVDDVVAQLVDAAGDDREAAEFGVVHVDEIDKVCERPGGLLGGGASVNTRDVQTSLLKLMEDAELAVGNKGPPVSVRAGAKPASATFSTKFVLWIFSGTFLPLLDRLAREGAAGPSARDLVESGLIHEFVGRVPVRCALDPLSADDLVSILAADGAMSPLHQQKAYFETYDIELTVGDDALEAIAERALAHGLGARALVSELDAVLRGFAFHLPSADADRLHLDAALDVVKRLCKTDPATVEHFHIHWVHVDRVRPTSLLRCQCLVSLCLSHADLLKIEGKVLGRCVNLWWVDLSHNRLAGDALATSGIDEFSALGALDLGHNALGPESLAPASEIEVVRLTLAGNAGLGAGDDSYRRTALQRAPAAWVLDDHFVTAAEAASAVEAHEAAAALERKTSPPASPTSPTILEKRTLATLGDGDWNEASAGDTATKKHLARHRRVLANQPARPFLRDQYRLKNLVVEYETRCAALKSWASAEPRDGRRTGPRRPPNTRRAELCGLPTRARLDACVLLWASLQFAPLPAAMYKEALTILLAPHAGVGAVGDVAALPPFVRSGLVALLREQNAADAEARPGELNDLERDLAAAVPAVAVCTRVEINRWFGGSRPNFEIL</sequence>
<evidence type="ECO:0008006" key="14">
    <source>
        <dbReference type="Google" id="ProtNLM"/>
    </source>
</evidence>
<dbReference type="GO" id="GO:0005524">
    <property type="term" value="F:ATP binding"/>
    <property type="evidence" value="ECO:0007669"/>
    <property type="project" value="UniProtKB-KW"/>
</dbReference>
<feature type="region of interest" description="Disordered" evidence="9">
    <location>
        <begin position="275"/>
        <end position="321"/>
    </location>
</feature>
<dbReference type="RefSeq" id="XP_009037540.1">
    <property type="nucleotide sequence ID" value="XM_009039292.1"/>
</dbReference>
<keyword evidence="4" id="KW-0547">Nucleotide-binding</keyword>
<dbReference type="Gene3D" id="3.40.50.300">
    <property type="entry name" value="P-loop containing nucleotide triphosphate hydrolases"/>
    <property type="match status" value="1"/>
</dbReference>
<reference evidence="12 13" key="1">
    <citation type="journal article" date="2011" name="Proc. Natl. Acad. Sci. U.S.A.">
        <title>Niche of harmful alga Aureococcus anophagefferens revealed through ecogenomics.</title>
        <authorList>
            <person name="Gobler C.J."/>
            <person name="Berry D.L."/>
            <person name="Dyhrman S.T."/>
            <person name="Wilhelm S.W."/>
            <person name="Salamov A."/>
            <person name="Lobanov A.V."/>
            <person name="Zhang Y."/>
            <person name="Collier J.L."/>
            <person name="Wurch L.L."/>
            <person name="Kustka A.B."/>
            <person name="Dill B.D."/>
            <person name="Shah M."/>
            <person name="VerBerkmoes N.C."/>
            <person name="Kuo A."/>
            <person name="Terry A."/>
            <person name="Pangilinan J."/>
            <person name="Lindquist E.A."/>
            <person name="Lucas S."/>
            <person name="Paulsen I.T."/>
            <person name="Hattenrath-Lehmann T.K."/>
            <person name="Talmage S.C."/>
            <person name="Walker E.A."/>
            <person name="Koch F."/>
            <person name="Burson A.M."/>
            <person name="Marcoval M.A."/>
            <person name="Tang Y.Z."/>
            <person name="Lecleir G.R."/>
            <person name="Coyne K.J."/>
            <person name="Berg G.M."/>
            <person name="Bertrand E.M."/>
            <person name="Saito M.A."/>
            <person name="Gladyshev V.N."/>
            <person name="Grigoriev I.V."/>
        </authorList>
    </citation>
    <scope>NUCLEOTIDE SEQUENCE [LARGE SCALE GENOMIC DNA]</scope>
    <source>
        <strain evidence="13">CCMP 1984</strain>
    </source>
</reference>
<dbReference type="InterPro" id="IPR029214">
    <property type="entry name" value="CFAP144"/>
</dbReference>
<evidence type="ECO:0000256" key="2">
    <source>
        <dbReference type="ARBA" id="ARBA00004245"/>
    </source>
</evidence>
<dbReference type="SMART" id="SM01086">
    <property type="entry name" value="ClpB_D2-small"/>
    <property type="match status" value="1"/>
</dbReference>
<evidence type="ECO:0000256" key="3">
    <source>
        <dbReference type="ARBA" id="ARBA00022490"/>
    </source>
</evidence>
<dbReference type="Pfam" id="PF14886">
    <property type="entry name" value="FAM183"/>
    <property type="match status" value="1"/>
</dbReference>
<evidence type="ECO:0000256" key="6">
    <source>
        <dbReference type="ARBA" id="ARBA00023212"/>
    </source>
</evidence>
<dbReference type="EMBL" id="GL833130">
    <property type="protein sequence ID" value="EGB07535.1"/>
    <property type="molecule type" value="Genomic_DNA"/>
</dbReference>
<dbReference type="GO" id="GO:0016887">
    <property type="term" value="F:ATP hydrolysis activity"/>
    <property type="evidence" value="ECO:0007669"/>
    <property type="project" value="InterPro"/>
</dbReference>
<dbReference type="Proteomes" id="UP000002729">
    <property type="component" value="Unassembled WGS sequence"/>
</dbReference>
<feature type="compositionally biased region" description="Basic and acidic residues" evidence="9">
    <location>
        <begin position="275"/>
        <end position="288"/>
    </location>
</feature>
<dbReference type="InterPro" id="IPR027417">
    <property type="entry name" value="P-loop_NTPase"/>
</dbReference>
<comment type="similarity">
    <text evidence="8">Belongs to the CFAP144 family.</text>
</comment>
<dbReference type="SUPFAM" id="SSF52058">
    <property type="entry name" value="L domain-like"/>
    <property type="match status" value="1"/>
</dbReference>
<feature type="region of interest" description="Disordered" evidence="9">
    <location>
        <begin position="898"/>
        <end position="918"/>
    </location>
</feature>
<dbReference type="SUPFAM" id="SSF52540">
    <property type="entry name" value="P-loop containing nucleoside triphosphate hydrolases"/>
    <property type="match status" value="1"/>
</dbReference>
<evidence type="ECO:0000256" key="5">
    <source>
        <dbReference type="ARBA" id="ARBA00022840"/>
    </source>
</evidence>